<dbReference type="RefSeq" id="WP_255916694.1">
    <property type="nucleotide sequence ID" value="NZ_JANFQO010000032.1"/>
</dbReference>
<dbReference type="EMBL" id="JANFQO010000032">
    <property type="protein sequence ID" value="MCQ4167509.1"/>
    <property type="molecule type" value="Genomic_DNA"/>
</dbReference>
<protein>
    <submittedName>
        <fullName evidence="3">PDZ domain-containing protein</fullName>
    </submittedName>
</protein>
<dbReference type="Pfam" id="PF13180">
    <property type="entry name" value="PDZ_2"/>
    <property type="match status" value="1"/>
</dbReference>
<dbReference type="Proteomes" id="UP001165498">
    <property type="component" value="Unassembled WGS sequence"/>
</dbReference>
<dbReference type="InterPro" id="IPR001478">
    <property type="entry name" value="PDZ"/>
</dbReference>
<feature type="signal peptide" evidence="1">
    <location>
        <begin position="1"/>
        <end position="20"/>
    </location>
</feature>
<name>A0ABT1QZ00_9GAMM</name>
<evidence type="ECO:0000256" key="1">
    <source>
        <dbReference type="SAM" id="SignalP"/>
    </source>
</evidence>
<dbReference type="SMART" id="SM00228">
    <property type="entry name" value="PDZ"/>
    <property type="match status" value="1"/>
</dbReference>
<evidence type="ECO:0000259" key="2">
    <source>
        <dbReference type="PROSITE" id="PS50106"/>
    </source>
</evidence>
<evidence type="ECO:0000313" key="3">
    <source>
        <dbReference type="EMBL" id="MCQ4167509.1"/>
    </source>
</evidence>
<proteinExistence type="predicted"/>
<dbReference type="SUPFAM" id="SSF50156">
    <property type="entry name" value="PDZ domain-like"/>
    <property type="match status" value="1"/>
</dbReference>
<comment type="caution">
    <text evidence="3">The sequence shown here is derived from an EMBL/GenBank/DDBJ whole genome shotgun (WGS) entry which is preliminary data.</text>
</comment>
<dbReference type="PROSITE" id="PS51257">
    <property type="entry name" value="PROKAR_LIPOPROTEIN"/>
    <property type="match status" value="1"/>
</dbReference>
<accession>A0ABT1QZ00</accession>
<gene>
    <name evidence="3" type="ORF">NM961_22580</name>
</gene>
<feature type="domain" description="PDZ" evidence="2">
    <location>
        <begin position="112"/>
        <end position="195"/>
    </location>
</feature>
<organism evidence="3 4">
    <name type="scientific">Tahibacter harae</name>
    <dbReference type="NCBI Taxonomy" id="2963937"/>
    <lineage>
        <taxon>Bacteria</taxon>
        <taxon>Pseudomonadati</taxon>
        <taxon>Pseudomonadota</taxon>
        <taxon>Gammaproteobacteria</taxon>
        <taxon>Lysobacterales</taxon>
        <taxon>Rhodanobacteraceae</taxon>
        <taxon>Tahibacter</taxon>
    </lineage>
</organism>
<sequence>MKLRLTLLCCIALLSGCAATRSVVYETPAEAARDAADRYEAVAGREAAVIDPLRAAAPAAAAEILAGKTPAADQELLTPQGYVLIGNSRHRSDDAAAREWIAAQGRAVGADKIRLYADPAAADPLSAAYFVRLRLVFGASFRDLSAAEKKQFGAGVRLGEIVGDSPASRANLRSNDVIRAIDGQPVEGRTAFQAVLKQRMGKIVTLSITRNGEALQRKVQLGRSFGSD</sequence>
<evidence type="ECO:0000313" key="4">
    <source>
        <dbReference type="Proteomes" id="UP001165498"/>
    </source>
</evidence>
<dbReference type="PROSITE" id="PS50106">
    <property type="entry name" value="PDZ"/>
    <property type="match status" value="1"/>
</dbReference>
<dbReference type="Gene3D" id="2.30.42.10">
    <property type="match status" value="1"/>
</dbReference>
<keyword evidence="1" id="KW-0732">Signal</keyword>
<reference evidence="3" key="1">
    <citation type="submission" date="2022-07" db="EMBL/GenBank/DDBJ databases">
        <title>Tahibacter sp., a new gammaproteobacterium isolated from the silt sample collected at pig farm.</title>
        <authorList>
            <person name="Chen H."/>
        </authorList>
    </citation>
    <scope>NUCLEOTIDE SEQUENCE</scope>
    <source>
        <strain evidence="3">P2K</strain>
    </source>
</reference>
<keyword evidence="4" id="KW-1185">Reference proteome</keyword>
<feature type="chain" id="PRO_5046078251" evidence="1">
    <location>
        <begin position="21"/>
        <end position="228"/>
    </location>
</feature>
<dbReference type="InterPro" id="IPR036034">
    <property type="entry name" value="PDZ_sf"/>
</dbReference>